<evidence type="ECO:0000313" key="2">
    <source>
        <dbReference type="EMBL" id="GAA0560779.1"/>
    </source>
</evidence>
<dbReference type="Gene3D" id="1.10.150.200">
    <property type="entry name" value="Maltooligosyl trehalose synthase, domain 3"/>
    <property type="match status" value="1"/>
</dbReference>
<evidence type="ECO:0000259" key="1">
    <source>
        <dbReference type="SMART" id="SM00642"/>
    </source>
</evidence>
<dbReference type="SUPFAM" id="SSF51445">
    <property type="entry name" value="(Trans)glycosidases"/>
    <property type="match status" value="1"/>
</dbReference>
<feature type="domain" description="Glycosyl hydrolase family 13 catalytic" evidence="1">
    <location>
        <begin position="11"/>
        <end position="414"/>
    </location>
</feature>
<protein>
    <submittedName>
        <fullName evidence="2">Malto-oligosyltrehalose synthase</fullName>
    </submittedName>
</protein>
<dbReference type="PANTHER" id="PTHR10357">
    <property type="entry name" value="ALPHA-AMYLASE FAMILY MEMBER"/>
    <property type="match status" value="1"/>
</dbReference>
<dbReference type="Gene3D" id="3.30.1590.10">
    <property type="entry name" value="Maltooligosyl trehalose synthase, domain 2"/>
    <property type="match status" value="1"/>
</dbReference>
<dbReference type="InterPro" id="IPR017853">
    <property type="entry name" value="GH"/>
</dbReference>
<keyword evidence="3" id="KW-1185">Reference proteome</keyword>
<dbReference type="InterPro" id="IPR013797">
    <property type="entry name" value="Maltooligo_trehalose_synth_4"/>
</dbReference>
<accession>A0ABP3P5P4</accession>
<dbReference type="Gene3D" id="3.20.20.80">
    <property type="entry name" value="Glycosidases"/>
    <property type="match status" value="1"/>
</dbReference>
<dbReference type="InterPro" id="IPR006047">
    <property type="entry name" value="GH13_cat_dom"/>
</dbReference>
<name>A0ABP3P5P4_9PROT</name>
<dbReference type="Proteomes" id="UP001499951">
    <property type="component" value="Unassembled WGS sequence"/>
</dbReference>
<proteinExistence type="predicted"/>
<gene>
    <name evidence="2" type="primary">treY</name>
    <name evidence="2" type="ORF">GCM10008942_06500</name>
</gene>
<dbReference type="PANTHER" id="PTHR10357:SF216">
    <property type="entry name" value="MALTOOLIGOSYL TREHALOSE SYNTHASE-RELATED"/>
    <property type="match status" value="1"/>
</dbReference>
<comment type="caution">
    <text evidence="2">The sequence shown here is derived from an EMBL/GenBank/DDBJ whole genome shotgun (WGS) entry which is preliminary data.</text>
</comment>
<dbReference type="Pfam" id="PF00128">
    <property type="entry name" value="Alpha-amylase"/>
    <property type="match status" value="1"/>
</dbReference>
<dbReference type="InterPro" id="IPR012767">
    <property type="entry name" value="Trehalose_TreY"/>
</dbReference>
<dbReference type="SMART" id="SM00642">
    <property type="entry name" value="Aamy"/>
    <property type="match status" value="1"/>
</dbReference>
<sequence length="850" mass="94553">MKPLATYRIQFHKSFTFSDALKQAGYLARLGISHLYASPILMARAGSMHGYDVVDHGRVNPELGGEDGFRALAAELRKNGIGVILDIVPNHMAVGGADNPYWLDVLEKGRDSIFANMFDIDWEPAQANLRDKLLVPLLGQPILDSINAGEISLQWDERLGKFAFVYAEHRFPLRREDYEMVIVGAPSPAEADLTRFSEPEVLRGLLEQQNFRLAYWRSAGERINWRRFFDITSLAALRVEDDAIFEQIHATVFRLYSEGLIDGVRIDHVDGLSDPESYCRRLRARLEAMTPLRPEALPREPALILVEKILAEGEDLPTAWLVDGTTGYDFMNAVSGLQHAHANEGAFNRLWTDLSGRPSDFEIEERQARREMLENAFASALRGAALSFQQLDDEGLLAPTAFEAALERILEHFRAYRTYALGDKPEPPPGPLFEAALHEAENGASEDEVRALNIIAAAMRGEEAADGAVAAEAVRRFNQLAAPVAAKAVEDTAFYRYGRLLSRNDVGFTAGRFAISPEQFHDSSLKRQANFPAALLATATHDHKRGEDTRARLAVLSELPELWETEVRAWFELNTPLRPPRVGAGDEYQLYQTLVACRPFGLSDEALSAFARRILAWREKSLKEAKLETSWARPDAAFENDHAEFVRAILDPQHPFLARLERFSGTLAPAGALNGLVATVLKCTLPGVPDIYQGTELWDLSLVDPDNRRPVDFHIREEMLAAAGDPATHVKDWRDGQVKLALLARLLKLRAEEREIFAGAYRPLETGDAHLFAFARTAGHKTLFVAVPLLSAEAAIARGIPLPDDRLGEAFALPEDLRARTWRDGLTGADVPPPDNRPLFADFPAAVFIS</sequence>
<organism evidence="2 3">
    <name type="scientific">Rhizomicrobium electricum</name>
    <dbReference type="NCBI Taxonomy" id="480070"/>
    <lineage>
        <taxon>Bacteria</taxon>
        <taxon>Pseudomonadati</taxon>
        <taxon>Pseudomonadota</taxon>
        <taxon>Alphaproteobacteria</taxon>
        <taxon>Micropepsales</taxon>
        <taxon>Micropepsaceae</taxon>
        <taxon>Rhizomicrobium</taxon>
    </lineage>
</organism>
<dbReference type="NCBIfam" id="TIGR02401">
    <property type="entry name" value="trehalose_TreY"/>
    <property type="match status" value="1"/>
</dbReference>
<dbReference type="EMBL" id="BAAADD010000002">
    <property type="protein sequence ID" value="GAA0560779.1"/>
    <property type="molecule type" value="Genomic_DNA"/>
</dbReference>
<evidence type="ECO:0000313" key="3">
    <source>
        <dbReference type="Proteomes" id="UP001499951"/>
    </source>
</evidence>
<dbReference type="CDD" id="cd11336">
    <property type="entry name" value="AmyAc_MTSase"/>
    <property type="match status" value="1"/>
</dbReference>
<reference evidence="3" key="1">
    <citation type="journal article" date="2019" name="Int. J. Syst. Evol. Microbiol.">
        <title>The Global Catalogue of Microorganisms (GCM) 10K type strain sequencing project: providing services to taxonomists for standard genome sequencing and annotation.</title>
        <authorList>
            <consortium name="The Broad Institute Genomics Platform"/>
            <consortium name="The Broad Institute Genome Sequencing Center for Infectious Disease"/>
            <person name="Wu L."/>
            <person name="Ma J."/>
        </authorList>
    </citation>
    <scope>NUCLEOTIDE SEQUENCE [LARGE SCALE GENOMIC DNA]</scope>
    <source>
        <strain evidence="3">JCM 15089</strain>
    </source>
</reference>
<dbReference type="Gene3D" id="1.10.10.470">
    <property type="entry name" value="Maltooligosyl trehalose synthase, domain 4"/>
    <property type="match status" value="1"/>
</dbReference>